<dbReference type="PANTHER" id="PTHR43685">
    <property type="entry name" value="GLYCOSYLTRANSFERASE"/>
    <property type="match status" value="1"/>
</dbReference>
<dbReference type="RefSeq" id="WP_085446266.1">
    <property type="nucleotide sequence ID" value="NZ_LVJN01000021.1"/>
</dbReference>
<dbReference type="Pfam" id="PF00535">
    <property type="entry name" value="Glycos_transf_2"/>
    <property type="match status" value="1"/>
</dbReference>
<dbReference type="InterPro" id="IPR029044">
    <property type="entry name" value="Nucleotide-diphossugar_trans"/>
</dbReference>
<protein>
    <submittedName>
        <fullName evidence="5">Putative glycosyl transferase family protein</fullName>
    </submittedName>
</protein>
<evidence type="ECO:0000256" key="3">
    <source>
        <dbReference type="ARBA" id="ARBA00022679"/>
    </source>
</evidence>
<keyword evidence="2" id="KW-0328">Glycosyltransferase</keyword>
<sequence length="353" mass="39232">MSNARPRVTVLMAAYNAQAHLTEALQSVAQQRDFAQWECVVVDDGSTDGTAEILHAFAQREPRARILTLPQNGGLTHALNVGLDAAQGAYIARLDADDRMLPTRLAQQVAYLDAHPDAVAVGGDCQLIDEAGRPMERRALPRSDDEIAWLMLFHNPFFHSAMTFRARLDDAPIRYDPAFHTAQDYALWSQLQRHARLANLAKVVCEHRVHNQRVSAARKQEQQQTAEAISTTNLQRLAPQRRLDSAQLKRLRELMNCPPPLDSADAQADALMLLDLLAAFVAQQRARDPYESCAAARRFVAAKLLRAIPGPALGRALFNGLLPRAIRLHGGAARADLQRRLRRDRPTPPTHSN</sequence>
<evidence type="ECO:0000313" key="5">
    <source>
        <dbReference type="EMBL" id="OSM00062.1"/>
    </source>
</evidence>
<dbReference type="AlphaFoldDB" id="A0A1Y2K1K0"/>
<gene>
    <name evidence="5" type="ORF">MAIT1_00479</name>
</gene>
<organism evidence="5 6">
    <name type="scientific">Magnetofaba australis IT-1</name>
    <dbReference type="NCBI Taxonomy" id="1434232"/>
    <lineage>
        <taxon>Bacteria</taxon>
        <taxon>Pseudomonadati</taxon>
        <taxon>Pseudomonadota</taxon>
        <taxon>Magnetococcia</taxon>
        <taxon>Magnetococcales</taxon>
        <taxon>Magnetococcaceae</taxon>
        <taxon>Magnetofaba</taxon>
    </lineage>
</organism>
<dbReference type="PANTHER" id="PTHR43685:SF5">
    <property type="entry name" value="GLYCOSYLTRANSFERASE EPSE-RELATED"/>
    <property type="match status" value="1"/>
</dbReference>
<dbReference type="InterPro" id="IPR050834">
    <property type="entry name" value="Glycosyltransf_2"/>
</dbReference>
<comment type="caution">
    <text evidence="5">The sequence shown here is derived from an EMBL/GenBank/DDBJ whole genome shotgun (WGS) entry which is preliminary data.</text>
</comment>
<evidence type="ECO:0000256" key="2">
    <source>
        <dbReference type="ARBA" id="ARBA00022676"/>
    </source>
</evidence>
<dbReference type="Proteomes" id="UP000194003">
    <property type="component" value="Unassembled WGS sequence"/>
</dbReference>
<proteinExistence type="inferred from homology"/>
<dbReference type="EMBL" id="LVJN01000021">
    <property type="protein sequence ID" value="OSM00062.1"/>
    <property type="molecule type" value="Genomic_DNA"/>
</dbReference>
<dbReference type="InterPro" id="IPR001173">
    <property type="entry name" value="Glyco_trans_2-like"/>
</dbReference>
<reference evidence="5 6" key="1">
    <citation type="journal article" date="2016" name="BMC Genomics">
        <title>Combined genomic and structural analyses of a cultured magnetotactic bacterium reveals its niche adaptation to a dynamic environment.</title>
        <authorList>
            <person name="Araujo A.C."/>
            <person name="Morillo V."/>
            <person name="Cypriano J."/>
            <person name="Teixeira L.C."/>
            <person name="Leao P."/>
            <person name="Lyra S."/>
            <person name="Almeida L.G."/>
            <person name="Bazylinski D.A."/>
            <person name="Vasconcellos A.T."/>
            <person name="Abreu F."/>
            <person name="Lins U."/>
        </authorList>
    </citation>
    <scope>NUCLEOTIDE SEQUENCE [LARGE SCALE GENOMIC DNA]</scope>
    <source>
        <strain evidence="5 6">IT-1</strain>
    </source>
</reference>
<name>A0A1Y2K1K0_9PROT</name>
<dbReference type="STRING" id="1434232.MAIT1_00479"/>
<dbReference type="GO" id="GO:0016757">
    <property type="term" value="F:glycosyltransferase activity"/>
    <property type="evidence" value="ECO:0007669"/>
    <property type="project" value="UniProtKB-KW"/>
</dbReference>
<evidence type="ECO:0000313" key="6">
    <source>
        <dbReference type="Proteomes" id="UP000194003"/>
    </source>
</evidence>
<dbReference type="SUPFAM" id="SSF53448">
    <property type="entry name" value="Nucleotide-diphospho-sugar transferases"/>
    <property type="match status" value="1"/>
</dbReference>
<keyword evidence="3 5" id="KW-0808">Transferase</keyword>
<evidence type="ECO:0000259" key="4">
    <source>
        <dbReference type="Pfam" id="PF00535"/>
    </source>
</evidence>
<dbReference type="OrthoDB" id="5291101at2"/>
<accession>A0A1Y2K1K0</accession>
<feature type="domain" description="Glycosyltransferase 2-like" evidence="4">
    <location>
        <begin position="9"/>
        <end position="123"/>
    </location>
</feature>
<keyword evidence="6" id="KW-1185">Reference proteome</keyword>
<comment type="similarity">
    <text evidence="1">Belongs to the glycosyltransferase 2 family.</text>
</comment>
<dbReference type="Gene3D" id="3.90.550.10">
    <property type="entry name" value="Spore Coat Polysaccharide Biosynthesis Protein SpsA, Chain A"/>
    <property type="match status" value="1"/>
</dbReference>
<evidence type="ECO:0000256" key="1">
    <source>
        <dbReference type="ARBA" id="ARBA00006739"/>
    </source>
</evidence>